<dbReference type="EMBL" id="CAJNOG010000013">
    <property type="protein sequence ID" value="CAF0753455.1"/>
    <property type="molecule type" value="Genomic_DNA"/>
</dbReference>
<evidence type="ECO:0000313" key="3">
    <source>
        <dbReference type="Proteomes" id="UP000663845"/>
    </source>
</evidence>
<sequence>MSTAFVELLRKSNLDYIVKRKPFKIGSQNADIIFASFINMKTKTLQLIAYLDKSESVILWSTSLDERTFQLNARLLDIAELGETMIFLSERLNESDFTFANAISTNTQNQNEVLPLNITFTHPKTKHSITLQLDEQIDEREKSSYLSKILLHVYKCNEQLSAEVKTQQLRIKELTNKTQYGQLDSNRNSSDNKLHDINDQKNNLIKSQERIQRSLINPTAKRRKKATGVNYDDEDSD</sequence>
<gene>
    <name evidence="2" type="ORF">JYZ213_LOCUS2632</name>
</gene>
<protein>
    <submittedName>
        <fullName evidence="2">Uncharacterized protein</fullName>
    </submittedName>
</protein>
<evidence type="ECO:0000313" key="2">
    <source>
        <dbReference type="EMBL" id="CAF0753455.1"/>
    </source>
</evidence>
<feature type="region of interest" description="Disordered" evidence="1">
    <location>
        <begin position="202"/>
        <end position="237"/>
    </location>
</feature>
<comment type="caution">
    <text evidence="2">The sequence shown here is derived from an EMBL/GenBank/DDBJ whole genome shotgun (WGS) entry which is preliminary data.</text>
</comment>
<reference evidence="2" key="1">
    <citation type="submission" date="2021-02" db="EMBL/GenBank/DDBJ databases">
        <authorList>
            <person name="Nowell W R."/>
        </authorList>
    </citation>
    <scope>NUCLEOTIDE SEQUENCE</scope>
</reference>
<dbReference type="AlphaFoldDB" id="A0A813PIN6"/>
<dbReference type="Proteomes" id="UP000663845">
    <property type="component" value="Unassembled WGS sequence"/>
</dbReference>
<organism evidence="2 3">
    <name type="scientific">Adineta steineri</name>
    <dbReference type="NCBI Taxonomy" id="433720"/>
    <lineage>
        <taxon>Eukaryota</taxon>
        <taxon>Metazoa</taxon>
        <taxon>Spiralia</taxon>
        <taxon>Gnathifera</taxon>
        <taxon>Rotifera</taxon>
        <taxon>Eurotatoria</taxon>
        <taxon>Bdelloidea</taxon>
        <taxon>Adinetida</taxon>
        <taxon>Adinetidae</taxon>
        <taxon>Adineta</taxon>
    </lineage>
</organism>
<proteinExistence type="predicted"/>
<accession>A0A813PIN6</accession>
<evidence type="ECO:0000256" key="1">
    <source>
        <dbReference type="SAM" id="MobiDB-lite"/>
    </source>
</evidence>
<name>A0A813PIN6_9BILA</name>